<dbReference type="InterPro" id="IPR018060">
    <property type="entry name" value="HTH_AraC"/>
</dbReference>
<dbReference type="EMBL" id="JBEZVE010000028">
    <property type="protein sequence ID" value="MEU3786410.1"/>
    <property type="molecule type" value="Genomic_DNA"/>
</dbReference>
<reference evidence="4 5" key="1">
    <citation type="submission" date="2024-06" db="EMBL/GenBank/DDBJ databases">
        <title>The Natural Products Discovery Center: Release of the First 8490 Sequenced Strains for Exploring Actinobacteria Biosynthetic Diversity.</title>
        <authorList>
            <person name="Kalkreuter E."/>
            <person name="Kautsar S.A."/>
            <person name="Yang D."/>
            <person name="Bader C.D."/>
            <person name="Teijaro C.N."/>
            <person name="Fluegel L."/>
            <person name="Davis C.M."/>
            <person name="Simpson J.R."/>
            <person name="Lauterbach L."/>
            <person name="Steele A.D."/>
            <person name="Gui C."/>
            <person name="Meng S."/>
            <person name="Li G."/>
            <person name="Viehrig K."/>
            <person name="Ye F."/>
            <person name="Su P."/>
            <person name="Kiefer A.F."/>
            <person name="Nichols A."/>
            <person name="Cepeda A.J."/>
            <person name="Yan W."/>
            <person name="Fan B."/>
            <person name="Jiang Y."/>
            <person name="Adhikari A."/>
            <person name="Zheng C.-J."/>
            <person name="Schuster L."/>
            <person name="Cowan T.M."/>
            <person name="Smanski M.J."/>
            <person name="Chevrette M.G."/>
            <person name="De Carvalho L.P.S."/>
            <person name="Shen B."/>
        </authorList>
    </citation>
    <scope>NUCLEOTIDE SEQUENCE [LARGE SCALE GENOMIC DNA]</scope>
    <source>
        <strain evidence="4 5">NPDC033843</strain>
    </source>
</reference>
<evidence type="ECO:0000313" key="4">
    <source>
        <dbReference type="EMBL" id="MEU3786410.1"/>
    </source>
</evidence>
<sequence length="49" mass="5367">MEQTARLLRVGDMPIAEVAAMGGFSHQELLIRVIRPHLGTTPAALRREG</sequence>
<accession>A0ABV2ZVB9</accession>
<evidence type="ECO:0000256" key="1">
    <source>
        <dbReference type="ARBA" id="ARBA00023015"/>
    </source>
</evidence>
<name>A0ABV2ZVB9_9ACTN</name>
<evidence type="ECO:0000259" key="3">
    <source>
        <dbReference type="PROSITE" id="PS01124"/>
    </source>
</evidence>
<dbReference type="Pfam" id="PF12833">
    <property type="entry name" value="HTH_18"/>
    <property type="match status" value="1"/>
</dbReference>
<dbReference type="Proteomes" id="UP001550739">
    <property type="component" value="Unassembled WGS sequence"/>
</dbReference>
<organism evidence="4 5">
    <name type="scientific">Streptomyces sp. 900129855</name>
    <dbReference type="NCBI Taxonomy" id="3155129"/>
    <lineage>
        <taxon>Bacteria</taxon>
        <taxon>Bacillati</taxon>
        <taxon>Actinomycetota</taxon>
        <taxon>Actinomycetes</taxon>
        <taxon>Kitasatosporales</taxon>
        <taxon>Streptomycetaceae</taxon>
        <taxon>Streptomyces</taxon>
    </lineage>
</organism>
<dbReference type="RefSeq" id="WP_256122640.1">
    <property type="nucleotide sequence ID" value="NZ_JBEZVE010000028.1"/>
</dbReference>
<keyword evidence="1" id="KW-0805">Transcription regulation</keyword>
<gene>
    <name evidence="4" type="ORF">AB0E89_38740</name>
</gene>
<protein>
    <submittedName>
        <fullName evidence="4">Helix-turn-helix domain-containing protein</fullName>
    </submittedName>
</protein>
<feature type="domain" description="HTH araC/xylS-type" evidence="3">
    <location>
        <begin position="1"/>
        <end position="48"/>
    </location>
</feature>
<keyword evidence="2" id="KW-0804">Transcription</keyword>
<dbReference type="InterPro" id="IPR009057">
    <property type="entry name" value="Homeodomain-like_sf"/>
</dbReference>
<evidence type="ECO:0000256" key="2">
    <source>
        <dbReference type="ARBA" id="ARBA00023163"/>
    </source>
</evidence>
<evidence type="ECO:0000313" key="5">
    <source>
        <dbReference type="Proteomes" id="UP001550739"/>
    </source>
</evidence>
<dbReference type="Gene3D" id="1.10.10.60">
    <property type="entry name" value="Homeodomain-like"/>
    <property type="match status" value="1"/>
</dbReference>
<comment type="caution">
    <text evidence="4">The sequence shown here is derived from an EMBL/GenBank/DDBJ whole genome shotgun (WGS) entry which is preliminary data.</text>
</comment>
<dbReference type="PROSITE" id="PS01124">
    <property type="entry name" value="HTH_ARAC_FAMILY_2"/>
    <property type="match status" value="1"/>
</dbReference>
<dbReference type="SUPFAM" id="SSF46689">
    <property type="entry name" value="Homeodomain-like"/>
    <property type="match status" value="1"/>
</dbReference>
<keyword evidence="5" id="KW-1185">Reference proteome</keyword>
<proteinExistence type="predicted"/>